<organism evidence="1 2">
    <name type="scientific">Setaria viridis</name>
    <name type="common">Green bristlegrass</name>
    <name type="synonym">Setaria italica subsp. viridis</name>
    <dbReference type="NCBI Taxonomy" id="4556"/>
    <lineage>
        <taxon>Eukaryota</taxon>
        <taxon>Viridiplantae</taxon>
        <taxon>Streptophyta</taxon>
        <taxon>Embryophyta</taxon>
        <taxon>Tracheophyta</taxon>
        <taxon>Spermatophyta</taxon>
        <taxon>Magnoliopsida</taxon>
        <taxon>Liliopsida</taxon>
        <taxon>Poales</taxon>
        <taxon>Poaceae</taxon>
        <taxon>PACMAD clade</taxon>
        <taxon>Panicoideae</taxon>
        <taxon>Panicodae</taxon>
        <taxon>Paniceae</taxon>
        <taxon>Cenchrinae</taxon>
        <taxon>Setaria</taxon>
    </lineage>
</organism>
<dbReference type="Gramene" id="TKW21516">
    <property type="protein sequence ID" value="TKW21516"/>
    <property type="gene ID" value="SEVIR_4G124300v2"/>
</dbReference>
<protein>
    <submittedName>
        <fullName evidence="1">Uncharacterized protein</fullName>
    </submittedName>
</protein>
<keyword evidence="2" id="KW-1185">Reference proteome</keyword>
<dbReference type="Proteomes" id="UP000298652">
    <property type="component" value="Chromosome 4"/>
</dbReference>
<dbReference type="AlphaFoldDB" id="A0A4V6D8B7"/>
<evidence type="ECO:0000313" key="2">
    <source>
        <dbReference type="Proteomes" id="UP000298652"/>
    </source>
</evidence>
<dbReference type="EMBL" id="CM016555">
    <property type="protein sequence ID" value="TKW21516.1"/>
    <property type="molecule type" value="Genomic_DNA"/>
</dbReference>
<gene>
    <name evidence="1" type="ORF">SEVIR_4G124300v2</name>
</gene>
<sequence length="176" mass="19554">MVAGHEQQRRAAVPPLLASHARALPRGSRGGGGWNSQAASAAEHGGLKWHARVLRARGGVLHWRAAEASRWVASLRRWERHHAVQCRERECAVEKVAMCTDAAAAGQCTGERRPQSMGRPDFFSPVFGAASTWLFCKCEKIKPACRILMEMEECVRRTAALLIQLLESQYRLKSLL</sequence>
<name>A0A4V6D8B7_SETVI</name>
<accession>A0A4V6D8B7</accession>
<proteinExistence type="predicted"/>
<reference evidence="1" key="1">
    <citation type="submission" date="2019-03" db="EMBL/GenBank/DDBJ databases">
        <title>WGS assembly of Setaria viridis.</title>
        <authorList>
            <person name="Huang P."/>
            <person name="Jenkins J."/>
            <person name="Grimwood J."/>
            <person name="Barry K."/>
            <person name="Healey A."/>
            <person name="Mamidi S."/>
            <person name="Sreedasyam A."/>
            <person name="Shu S."/>
            <person name="Feldman M."/>
            <person name="Wu J."/>
            <person name="Yu Y."/>
            <person name="Chen C."/>
            <person name="Johnson J."/>
            <person name="Rokhsar D."/>
            <person name="Baxter I."/>
            <person name="Schmutz J."/>
            <person name="Brutnell T."/>
            <person name="Kellogg E."/>
        </authorList>
    </citation>
    <scope>NUCLEOTIDE SEQUENCE [LARGE SCALE GENOMIC DNA]</scope>
</reference>
<evidence type="ECO:0000313" key="1">
    <source>
        <dbReference type="EMBL" id="TKW21516.1"/>
    </source>
</evidence>